<dbReference type="AlphaFoldDB" id="A0AAV3RGX6"/>
<reference evidence="1 2" key="1">
    <citation type="submission" date="2024-01" db="EMBL/GenBank/DDBJ databases">
        <title>The complete chloroplast genome sequence of Lithospermum erythrorhizon: insights into the phylogenetic relationship among Boraginaceae species and the maternal lineages of purple gromwells.</title>
        <authorList>
            <person name="Okada T."/>
            <person name="Watanabe K."/>
        </authorList>
    </citation>
    <scope>NUCLEOTIDE SEQUENCE [LARGE SCALE GENOMIC DNA]</scope>
</reference>
<dbReference type="PANTHER" id="PTHR47365:SF1">
    <property type="entry name" value="F-BOX_KELCH-REPEAT PROTEIN"/>
    <property type="match status" value="1"/>
</dbReference>
<evidence type="ECO:0000313" key="2">
    <source>
        <dbReference type="Proteomes" id="UP001454036"/>
    </source>
</evidence>
<sequence>MGSSQPQLSSQGNNGLTHRVYASFCLKEPVADMNVSNWIEAYGVSDGTRSYVSSIPGLVENHVLKDFAMVSIGDFIYIIGGRICEKQRAVSRTCLGIDESEEHTAFDVEVVSTVWRYNVCSKEWSERAHLNVPRYNFACTTHDEKIFVAGGQSSIGTAKGISSAEVYDPSQDKWSALPDLNTPRYKSVGVSWKGKIYVISGFVGFCDNGYSMFVQYVERSYAEVYDETLKKWYLIPRFWQLDVPPNQIVAVGGKLFSSGDCLNSWKGHIEAYDEEINLWSKVKGSKHEIFGYGGNFDHQRLYLTMTPIGDCMFFLAGYRVQDDCSASSNHVSVIHIFDSSATQNGWRSFEPMQLEREHELCGHCCVAPT</sequence>
<keyword evidence="2" id="KW-1185">Reference proteome</keyword>
<dbReference type="Pfam" id="PF01344">
    <property type="entry name" value="Kelch_1"/>
    <property type="match status" value="1"/>
</dbReference>
<name>A0AAV3RGX6_LITER</name>
<comment type="caution">
    <text evidence="1">The sequence shown here is derived from an EMBL/GenBank/DDBJ whole genome shotgun (WGS) entry which is preliminary data.</text>
</comment>
<dbReference type="Gene3D" id="2.120.10.80">
    <property type="entry name" value="Kelch-type beta propeller"/>
    <property type="match status" value="2"/>
</dbReference>
<accession>A0AAV3RGX6</accession>
<dbReference type="SUPFAM" id="SSF117281">
    <property type="entry name" value="Kelch motif"/>
    <property type="match status" value="1"/>
</dbReference>
<dbReference type="InterPro" id="IPR015915">
    <property type="entry name" value="Kelch-typ_b-propeller"/>
</dbReference>
<organism evidence="1 2">
    <name type="scientific">Lithospermum erythrorhizon</name>
    <name type="common">Purple gromwell</name>
    <name type="synonym">Lithospermum officinale var. erythrorhizon</name>
    <dbReference type="NCBI Taxonomy" id="34254"/>
    <lineage>
        <taxon>Eukaryota</taxon>
        <taxon>Viridiplantae</taxon>
        <taxon>Streptophyta</taxon>
        <taxon>Embryophyta</taxon>
        <taxon>Tracheophyta</taxon>
        <taxon>Spermatophyta</taxon>
        <taxon>Magnoliopsida</taxon>
        <taxon>eudicotyledons</taxon>
        <taxon>Gunneridae</taxon>
        <taxon>Pentapetalae</taxon>
        <taxon>asterids</taxon>
        <taxon>lamiids</taxon>
        <taxon>Boraginales</taxon>
        <taxon>Boraginaceae</taxon>
        <taxon>Boraginoideae</taxon>
        <taxon>Lithospermeae</taxon>
        <taxon>Lithospermum</taxon>
    </lineage>
</organism>
<dbReference type="InterPro" id="IPR006652">
    <property type="entry name" value="Kelch_1"/>
</dbReference>
<gene>
    <name evidence="1" type="ORF">LIER_28806</name>
</gene>
<dbReference type="Proteomes" id="UP001454036">
    <property type="component" value="Unassembled WGS sequence"/>
</dbReference>
<dbReference type="PANTHER" id="PTHR47365">
    <property type="entry name" value="PLANT PROTEIN, PUTATIVE-RELATED"/>
    <property type="match status" value="1"/>
</dbReference>
<evidence type="ECO:0000313" key="1">
    <source>
        <dbReference type="EMBL" id="GAA0175679.1"/>
    </source>
</evidence>
<dbReference type="SMART" id="SM00612">
    <property type="entry name" value="Kelch"/>
    <property type="match status" value="2"/>
</dbReference>
<proteinExistence type="predicted"/>
<protein>
    <submittedName>
        <fullName evidence="1">Uncharacterized protein</fullName>
    </submittedName>
</protein>
<dbReference type="EMBL" id="BAABME010009716">
    <property type="protein sequence ID" value="GAA0175679.1"/>
    <property type="molecule type" value="Genomic_DNA"/>
</dbReference>